<dbReference type="PANTHER" id="PTHR30329">
    <property type="entry name" value="STATOR ELEMENT OF FLAGELLAR MOTOR COMPLEX"/>
    <property type="match status" value="1"/>
</dbReference>
<evidence type="ECO:0000313" key="10">
    <source>
        <dbReference type="EMBL" id="AYJ85205.1"/>
    </source>
</evidence>
<keyword evidence="4 8" id="KW-0812">Transmembrane</keyword>
<dbReference type="EMBL" id="CP032828">
    <property type="protein sequence ID" value="AYJ85205.1"/>
    <property type="molecule type" value="Genomic_DNA"/>
</dbReference>
<keyword evidence="10" id="KW-0966">Cell projection</keyword>
<keyword evidence="10" id="KW-0969">Cilium</keyword>
<gene>
    <name evidence="10" type="ORF">D3Y57_04040</name>
</gene>
<organism evidence="10 11">
    <name type="scientific">Sphingomonas paeninsulae</name>
    <dbReference type="NCBI Taxonomy" id="2319844"/>
    <lineage>
        <taxon>Bacteria</taxon>
        <taxon>Pseudomonadati</taxon>
        <taxon>Pseudomonadota</taxon>
        <taxon>Alphaproteobacteria</taxon>
        <taxon>Sphingomonadales</taxon>
        <taxon>Sphingomonadaceae</taxon>
        <taxon>Sphingomonas</taxon>
    </lineage>
</organism>
<evidence type="ECO:0000259" key="9">
    <source>
        <dbReference type="PROSITE" id="PS51123"/>
    </source>
</evidence>
<evidence type="ECO:0000256" key="2">
    <source>
        <dbReference type="ARBA" id="ARBA00008914"/>
    </source>
</evidence>
<name>A0A494TJ90_SPHPE</name>
<dbReference type="InterPro" id="IPR050330">
    <property type="entry name" value="Bact_OuterMem_StrucFunc"/>
</dbReference>
<keyword evidence="11" id="KW-1185">Reference proteome</keyword>
<geneLocation type="plasmid" evidence="10">
    <name>unnamed1</name>
</geneLocation>
<keyword evidence="6 7" id="KW-0472">Membrane</keyword>
<keyword evidence="3" id="KW-1003">Cell membrane</keyword>
<evidence type="ECO:0000256" key="5">
    <source>
        <dbReference type="ARBA" id="ARBA00022989"/>
    </source>
</evidence>
<evidence type="ECO:0000256" key="1">
    <source>
        <dbReference type="ARBA" id="ARBA00004162"/>
    </source>
</evidence>
<dbReference type="CDD" id="cd07185">
    <property type="entry name" value="OmpA_C-like"/>
    <property type="match status" value="1"/>
</dbReference>
<evidence type="ECO:0000256" key="8">
    <source>
        <dbReference type="SAM" id="Phobius"/>
    </source>
</evidence>
<sequence>MAKPPVKRGVNEPPVRPIIVKKIIEAPHAGHHGGAWKVAYADFVTAMMAFFLLMWLLGATTEKQRKSIADYFSPTLVEMRQNSAGSNGPFGGDSITAKDNYPNRASGVGNRSITIPKDSTGGANIMGGDPKAADRKRFEDLKRALQVRIDSKAGMKRLLKNIRFTDTRDGLRIDIVDEADFAMFASGTDQLSPQARDLVSEVAKVVADVPNDLIVRGHTDSIPYGVRGTRNNWTLSTARAEATRQALLLAGVAAPRYARIEGVADREPYVPSDRLDPRNRRMSITLTWSR</sequence>
<keyword evidence="10" id="KW-0614">Plasmid</keyword>
<keyword evidence="10" id="KW-0282">Flagellum</keyword>
<evidence type="ECO:0000256" key="4">
    <source>
        <dbReference type="ARBA" id="ARBA00022692"/>
    </source>
</evidence>
<dbReference type="Proteomes" id="UP000276254">
    <property type="component" value="Plasmid unnamed1"/>
</dbReference>
<feature type="domain" description="OmpA-like" evidence="9">
    <location>
        <begin position="171"/>
        <end position="290"/>
    </location>
</feature>
<comment type="subcellular location">
    <subcellularLocation>
        <location evidence="1">Cell membrane</location>
        <topology evidence="1">Single-pass membrane protein</topology>
    </subcellularLocation>
</comment>
<dbReference type="KEGG" id="spha:D3Y57_04040"/>
<comment type="similarity">
    <text evidence="2">Belongs to the MotB family.</text>
</comment>
<dbReference type="Pfam" id="PF13677">
    <property type="entry name" value="MotB_plug"/>
    <property type="match status" value="1"/>
</dbReference>
<dbReference type="SUPFAM" id="SSF103088">
    <property type="entry name" value="OmpA-like"/>
    <property type="match status" value="1"/>
</dbReference>
<dbReference type="InterPro" id="IPR025713">
    <property type="entry name" value="MotB-like_N_dom"/>
</dbReference>
<evidence type="ECO:0000313" key="11">
    <source>
        <dbReference type="Proteomes" id="UP000276254"/>
    </source>
</evidence>
<dbReference type="Gene3D" id="3.30.1330.60">
    <property type="entry name" value="OmpA-like domain"/>
    <property type="match status" value="1"/>
</dbReference>
<reference evidence="10 11" key="1">
    <citation type="submission" date="2018-09" db="EMBL/GenBank/DDBJ databases">
        <title>Sphingomonas peninsula sp. nov., isolated from fildes peninsula, Antarctic soil.</title>
        <authorList>
            <person name="Yingchao G."/>
        </authorList>
    </citation>
    <scope>NUCLEOTIDE SEQUENCE [LARGE SCALE GENOMIC DNA]</scope>
    <source>
        <strain evidence="10 11">YZ-8</strain>
        <plasmid evidence="10 11">unnamed1</plasmid>
    </source>
</reference>
<evidence type="ECO:0000256" key="6">
    <source>
        <dbReference type="ARBA" id="ARBA00023136"/>
    </source>
</evidence>
<proteinExistence type="inferred from homology"/>
<dbReference type="PANTHER" id="PTHR30329:SF21">
    <property type="entry name" value="LIPOPROTEIN YIAD-RELATED"/>
    <property type="match status" value="1"/>
</dbReference>
<dbReference type="Pfam" id="PF00691">
    <property type="entry name" value="OmpA"/>
    <property type="match status" value="1"/>
</dbReference>
<dbReference type="GO" id="GO:0005886">
    <property type="term" value="C:plasma membrane"/>
    <property type="evidence" value="ECO:0007669"/>
    <property type="project" value="UniProtKB-SubCell"/>
</dbReference>
<evidence type="ECO:0000256" key="7">
    <source>
        <dbReference type="PROSITE-ProRule" id="PRU00473"/>
    </source>
</evidence>
<dbReference type="PROSITE" id="PS51123">
    <property type="entry name" value="OMPA_2"/>
    <property type="match status" value="1"/>
</dbReference>
<evidence type="ECO:0000256" key="3">
    <source>
        <dbReference type="ARBA" id="ARBA00022475"/>
    </source>
</evidence>
<feature type="transmembrane region" description="Helical" evidence="8">
    <location>
        <begin position="38"/>
        <end position="57"/>
    </location>
</feature>
<protein>
    <submittedName>
        <fullName evidence="10">Flagellar motor protein MotB</fullName>
    </submittedName>
</protein>
<keyword evidence="5 8" id="KW-1133">Transmembrane helix</keyword>
<accession>A0A494TJ90</accession>
<dbReference type="InterPro" id="IPR036737">
    <property type="entry name" value="OmpA-like_sf"/>
</dbReference>
<dbReference type="InterPro" id="IPR006665">
    <property type="entry name" value="OmpA-like"/>
</dbReference>
<dbReference type="OrthoDB" id="7170686at2"/>
<dbReference type="AlphaFoldDB" id="A0A494TJ90"/>